<comment type="caution">
    <text evidence="2">The sequence shown here is derived from an EMBL/GenBank/DDBJ whole genome shotgun (WGS) entry which is preliminary data.</text>
</comment>
<dbReference type="InterPro" id="IPR036071">
    <property type="entry name" value="AMMECR1_dom_sf"/>
</dbReference>
<dbReference type="Gene3D" id="3.30.700.20">
    <property type="entry name" value="Hypothetical protein ph0010, domain 1"/>
    <property type="match status" value="1"/>
</dbReference>
<dbReference type="SUPFAM" id="SSF143447">
    <property type="entry name" value="AMMECR1-like"/>
    <property type="match status" value="1"/>
</dbReference>
<dbReference type="PANTHER" id="PTHR13016:SF0">
    <property type="entry name" value="AMME SYNDROME CANDIDATE GENE 1 PROTEIN"/>
    <property type="match status" value="1"/>
</dbReference>
<accession>T0ZQF7</accession>
<reference evidence="2" key="1">
    <citation type="submission" date="2013-08" db="EMBL/GenBank/DDBJ databases">
        <authorList>
            <person name="Mendez C."/>
            <person name="Richter M."/>
            <person name="Ferrer M."/>
            <person name="Sanchez J."/>
        </authorList>
    </citation>
    <scope>NUCLEOTIDE SEQUENCE</scope>
</reference>
<evidence type="ECO:0000313" key="2">
    <source>
        <dbReference type="EMBL" id="EQD46883.1"/>
    </source>
</evidence>
<dbReference type="NCBIfam" id="TIGR00296">
    <property type="entry name" value="TIGR00296 family protein"/>
    <property type="match status" value="1"/>
</dbReference>
<feature type="non-terminal residue" evidence="2">
    <location>
        <position position="143"/>
    </location>
</feature>
<dbReference type="EMBL" id="AUZX01010579">
    <property type="protein sequence ID" value="EQD46883.1"/>
    <property type="molecule type" value="Genomic_DNA"/>
</dbReference>
<dbReference type="PANTHER" id="PTHR13016">
    <property type="entry name" value="AMMECR1 HOMOLOG"/>
    <property type="match status" value="1"/>
</dbReference>
<dbReference type="InterPro" id="IPR027485">
    <property type="entry name" value="AMMECR1_N"/>
</dbReference>
<protein>
    <submittedName>
        <fullName evidence="2">AMMECR1 domain protein</fullName>
    </submittedName>
</protein>
<dbReference type="InterPro" id="IPR027623">
    <property type="entry name" value="AmmeMemoSam_A"/>
</dbReference>
<dbReference type="PROSITE" id="PS51112">
    <property type="entry name" value="AMMECR1"/>
    <property type="match status" value="1"/>
</dbReference>
<dbReference type="InterPro" id="IPR002733">
    <property type="entry name" value="AMMECR1_domain"/>
</dbReference>
<gene>
    <name evidence="2" type="ORF">B1A_14414</name>
</gene>
<proteinExistence type="predicted"/>
<dbReference type="Pfam" id="PF01871">
    <property type="entry name" value="AMMECR1"/>
    <property type="match status" value="1"/>
</dbReference>
<organism evidence="2">
    <name type="scientific">mine drainage metagenome</name>
    <dbReference type="NCBI Taxonomy" id="410659"/>
    <lineage>
        <taxon>unclassified sequences</taxon>
        <taxon>metagenomes</taxon>
        <taxon>ecological metagenomes</taxon>
    </lineage>
</organism>
<feature type="domain" description="AMMECR1" evidence="1">
    <location>
        <begin position="6"/>
        <end position="143"/>
    </location>
</feature>
<dbReference type="AlphaFoldDB" id="T0ZQF7"/>
<reference evidence="2" key="2">
    <citation type="journal article" date="2014" name="ISME J.">
        <title>Microbial stratification in low pH oxic and suboxic macroscopic growths along an acid mine drainage.</title>
        <authorList>
            <person name="Mendez-Garcia C."/>
            <person name="Mesa V."/>
            <person name="Sprenger R.R."/>
            <person name="Richter M."/>
            <person name="Diez M.S."/>
            <person name="Solano J."/>
            <person name="Bargiela R."/>
            <person name="Golyshina O.V."/>
            <person name="Manteca A."/>
            <person name="Ramos J.L."/>
            <person name="Gallego J.R."/>
            <person name="Llorente I."/>
            <person name="Martins Dos Santos V.A."/>
            <person name="Jensen O.N."/>
            <person name="Pelaez A.I."/>
            <person name="Sanchez J."/>
            <person name="Ferrer M."/>
        </authorList>
    </citation>
    <scope>NUCLEOTIDE SEQUENCE</scope>
</reference>
<dbReference type="NCBIfam" id="TIGR04335">
    <property type="entry name" value="AmmeMemoSam_A"/>
    <property type="match status" value="1"/>
</dbReference>
<sequence>MADDDGIGPEAVRRAREAIREALGFTRGRPIDRGLPAVWREPRGVFVTLRRYPSAELRGCIGFPRPIRPLIEALREAAVAAALDDPRFPPIRPHELGRVTVEVSILTVPEPIVETDPAARRARVQVGRDGLILERHRQSGLLL</sequence>
<evidence type="ECO:0000259" key="1">
    <source>
        <dbReference type="PROSITE" id="PS51112"/>
    </source>
</evidence>
<name>T0ZQF7_9ZZZZ</name>
<dbReference type="InterPro" id="IPR023473">
    <property type="entry name" value="AMMECR1"/>
</dbReference>